<keyword evidence="3" id="KW-0238">DNA-binding</keyword>
<dbReference type="AlphaFoldDB" id="A0A329BGX4"/>
<dbReference type="Gene3D" id="3.40.190.10">
    <property type="entry name" value="Periplasmic binding protein-like II"/>
    <property type="match status" value="2"/>
</dbReference>
<feature type="domain" description="HTH lysR-type" evidence="5">
    <location>
        <begin position="6"/>
        <end position="63"/>
    </location>
</feature>
<dbReference type="InterPro" id="IPR036388">
    <property type="entry name" value="WH-like_DNA-bd_sf"/>
</dbReference>
<dbReference type="InterPro" id="IPR058163">
    <property type="entry name" value="LysR-type_TF_proteobact-type"/>
</dbReference>
<evidence type="ECO:0000256" key="1">
    <source>
        <dbReference type="ARBA" id="ARBA00009437"/>
    </source>
</evidence>
<organism evidence="6 7">
    <name type="scientific">Paraburkholderia bryophila</name>
    <dbReference type="NCBI Taxonomy" id="420952"/>
    <lineage>
        <taxon>Bacteria</taxon>
        <taxon>Pseudomonadati</taxon>
        <taxon>Pseudomonadota</taxon>
        <taxon>Betaproteobacteria</taxon>
        <taxon>Burkholderiales</taxon>
        <taxon>Burkholderiaceae</taxon>
        <taxon>Paraburkholderia</taxon>
    </lineage>
</organism>
<dbReference type="SUPFAM" id="SSF53850">
    <property type="entry name" value="Periplasmic binding protein-like II"/>
    <property type="match status" value="1"/>
</dbReference>
<name>A0A329BGX4_9BURK</name>
<dbReference type="GO" id="GO:0003700">
    <property type="term" value="F:DNA-binding transcription factor activity"/>
    <property type="evidence" value="ECO:0007669"/>
    <property type="project" value="InterPro"/>
</dbReference>
<gene>
    <name evidence="6" type="ORF">BX591_13714</name>
</gene>
<evidence type="ECO:0000256" key="2">
    <source>
        <dbReference type="ARBA" id="ARBA00023015"/>
    </source>
</evidence>
<dbReference type="EMBL" id="QLTK01000037">
    <property type="protein sequence ID" value="RAS20421.1"/>
    <property type="molecule type" value="Genomic_DNA"/>
</dbReference>
<evidence type="ECO:0000313" key="6">
    <source>
        <dbReference type="EMBL" id="RAS20421.1"/>
    </source>
</evidence>
<reference evidence="6 7" key="1">
    <citation type="submission" date="2018-06" db="EMBL/GenBank/DDBJ databases">
        <title>Genomic Encyclopedia of Type Strains, Phase III (KMG-III): the genomes of soil and plant-associated and newly described type strains.</title>
        <authorList>
            <person name="Whitman W."/>
        </authorList>
    </citation>
    <scope>NUCLEOTIDE SEQUENCE [LARGE SCALE GENOMIC DNA]</scope>
    <source>
        <strain evidence="6 7">LMG 23644</strain>
    </source>
</reference>
<evidence type="ECO:0000256" key="4">
    <source>
        <dbReference type="ARBA" id="ARBA00023163"/>
    </source>
</evidence>
<protein>
    <submittedName>
        <fullName evidence="6">LysR family transcriptional regulator</fullName>
    </submittedName>
</protein>
<dbReference type="PANTHER" id="PTHR30537">
    <property type="entry name" value="HTH-TYPE TRANSCRIPTIONAL REGULATOR"/>
    <property type="match status" value="1"/>
</dbReference>
<dbReference type="SUPFAM" id="SSF46785">
    <property type="entry name" value="Winged helix' DNA-binding domain"/>
    <property type="match status" value="1"/>
</dbReference>
<evidence type="ECO:0000256" key="3">
    <source>
        <dbReference type="ARBA" id="ARBA00023125"/>
    </source>
</evidence>
<dbReference type="GO" id="GO:0006351">
    <property type="term" value="P:DNA-templated transcription"/>
    <property type="evidence" value="ECO:0007669"/>
    <property type="project" value="TreeGrafter"/>
</dbReference>
<evidence type="ECO:0000313" key="7">
    <source>
        <dbReference type="Proteomes" id="UP000248918"/>
    </source>
</evidence>
<dbReference type="Proteomes" id="UP000248918">
    <property type="component" value="Unassembled WGS sequence"/>
</dbReference>
<dbReference type="InterPro" id="IPR005119">
    <property type="entry name" value="LysR_subst-bd"/>
</dbReference>
<evidence type="ECO:0000259" key="5">
    <source>
        <dbReference type="PROSITE" id="PS50931"/>
    </source>
</evidence>
<dbReference type="Pfam" id="PF03466">
    <property type="entry name" value="LysR_substrate"/>
    <property type="match status" value="1"/>
</dbReference>
<dbReference type="Gene3D" id="1.10.10.10">
    <property type="entry name" value="Winged helix-like DNA-binding domain superfamily/Winged helix DNA-binding domain"/>
    <property type="match status" value="1"/>
</dbReference>
<comment type="caution">
    <text evidence="6">The sequence shown here is derived from an EMBL/GenBank/DDBJ whole genome shotgun (WGS) entry which is preliminary data.</text>
</comment>
<keyword evidence="4" id="KW-0804">Transcription</keyword>
<dbReference type="InterPro" id="IPR000847">
    <property type="entry name" value="LysR_HTH_N"/>
</dbReference>
<dbReference type="InterPro" id="IPR036390">
    <property type="entry name" value="WH_DNA-bd_sf"/>
</dbReference>
<dbReference type="PROSITE" id="PS50931">
    <property type="entry name" value="HTH_LYSR"/>
    <property type="match status" value="1"/>
</dbReference>
<dbReference type="Pfam" id="PF00126">
    <property type="entry name" value="HTH_1"/>
    <property type="match status" value="1"/>
</dbReference>
<dbReference type="PANTHER" id="PTHR30537:SF79">
    <property type="entry name" value="TRANSCRIPTIONAL REGULATOR-RELATED"/>
    <property type="match status" value="1"/>
</dbReference>
<sequence>MLKRYPSIQSMQAFLQAARVGSFSSAARQLSLTHSAISQQIRTLEEFVGQPLFVRESGRVVLTDAGVLFANQLADGFEQIDRALSSVKERTVKQSITLEVDPELAQSWLVARLPALLGNLSGTSLTLLSTPRHERSAFERVDIALRYGYGEWNGFENALIGTDRLTAVGSRSLLQARGLDTPLTPEQLLELPLLGYTKRSWIPWLAAAGMPAVEPDAVAVFDNAAGLIAAASAGVGAGLARGLLAADAIRNGTLIELTQVEIPTHYNLYAVWPRDKAERVAPLIDAIRELVAQTVSSR</sequence>
<dbReference type="RefSeq" id="WP_111935323.1">
    <property type="nucleotide sequence ID" value="NZ_CADFFP010000036.1"/>
</dbReference>
<dbReference type="PRINTS" id="PR00039">
    <property type="entry name" value="HTHLYSR"/>
</dbReference>
<proteinExistence type="inferred from homology"/>
<dbReference type="GO" id="GO:0043565">
    <property type="term" value="F:sequence-specific DNA binding"/>
    <property type="evidence" value="ECO:0007669"/>
    <property type="project" value="TreeGrafter"/>
</dbReference>
<keyword evidence="2" id="KW-0805">Transcription regulation</keyword>
<dbReference type="OrthoDB" id="5526340at2"/>
<comment type="similarity">
    <text evidence="1">Belongs to the LysR transcriptional regulatory family.</text>
</comment>
<accession>A0A329BGX4</accession>